<feature type="domain" description="G-protein coupled receptors family 1 profile" evidence="10">
    <location>
        <begin position="1"/>
        <end position="175"/>
    </location>
</feature>
<keyword evidence="4" id="KW-0297">G-protein coupled receptor</keyword>
<gene>
    <name evidence="11" type="ORF">CUNI_LOCUS17545</name>
</gene>
<keyword evidence="7" id="KW-0807">Transducer</keyword>
<evidence type="ECO:0000256" key="8">
    <source>
        <dbReference type="SAM" id="MobiDB-lite"/>
    </source>
</evidence>
<comment type="subcellular location">
    <subcellularLocation>
        <location evidence="1">Membrane</location>
        <topology evidence="1">Multi-pass membrane protein</topology>
    </subcellularLocation>
</comment>
<sequence length="239" mass="27271">GTESNKYYNNSTSVVVVLCADVGVEKQDRMIYAIWQLASLFVIPTGILLFCYVRVICILWLSTRQLQTMTSPSRFGPRRTDQSKNLTLRNGSSSTRVRSSPCLRAGEEALQARKQVIKMLIIIILVFLICWGPKLIVQVMKKFHASVLYTRPAFIVILVISCLPYFQSCINPLIYFMMSKNIRQSIRHIVCSHATCKRCSRRQLPESPTHELIQTNQSHAATTVDYYRSFGNHKPTAHL</sequence>
<evidence type="ECO:0000256" key="3">
    <source>
        <dbReference type="ARBA" id="ARBA00022989"/>
    </source>
</evidence>
<accession>A0A8S3ZR54</accession>
<keyword evidence="6" id="KW-0675">Receptor</keyword>
<evidence type="ECO:0000259" key="10">
    <source>
        <dbReference type="PROSITE" id="PS50262"/>
    </source>
</evidence>
<evidence type="ECO:0000256" key="4">
    <source>
        <dbReference type="ARBA" id="ARBA00023040"/>
    </source>
</evidence>
<dbReference type="EMBL" id="CAJHNH020005008">
    <property type="protein sequence ID" value="CAG5131987.1"/>
    <property type="molecule type" value="Genomic_DNA"/>
</dbReference>
<feature type="transmembrane region" description="Helical" evidence="9">
    <location>
        <begin position="152"/>
        <end position="177"/>
    </location>
</feature>
<name>A0A8S3ZR54_9EUPU</name>
<proteinExistence type="predicted"/>
<keyword evidence="3 9" id="KW-1133">Transmembrane helix</keyword>
<dbReference type="GO" id="GO:0004930">
    <property type="term" value="F:G protein-coupled receptor activity"/>
    <property type="evidence" value="ECO:0007669"/>
    <property type="project" value="UniProtKB-KW"/>
</dbReference>
<protein>
    <recommendedName>
        <fullName evidence="10">G-protein coupled receptors family 1 profile domain-containing protein</fullName>
    </recommendedName>
</protein>
<feature type="region of interest" description="Disordered" evidence="8">
    <location>
        <begin position="71"/>
        <end position="98"/>
    </location>
</feature>
<feature type="transmembrane region" description="Helical" evidence="9">
    <location>
        <begin position="120"/>
        <end position="140"/>
    </location>
</feature>
<evidence type="ECO:0000313" key="12">
    <source>
        <dbReference type="Proteomes" id="UP000678393"/>
    </source>
</evidence>
<comment type="caution">
    <text evidence="11">The sequence shown here is derived from an EMBL/GenBank/DDBJ whole genome shotgun (WGS) entry which is preliminary data.</text>
</comment>
<dbReference type="PANTHER" id="PTHR45695">
    <property type="entry name" value="LEUCOKININ RECEPTOR-RELATED"/>
    <property type="match status" value="1"/>
</dbReference>
<evidence type="ECO:0000256" key="5">
    <source>
        <dbReference type="ARBA" id="ARBA00023136"/>
    </source>
</evidence>
<dbReference type="InterPro" id="IPR017452">
    <property type="entry name" value="GPCR_Rhodpsn_7TM"/>
</dbReference>
<keyword evidence="5 9" id="KW-0472">Membrane</keyword>
<dbReference type="GO" id="GO:0005886">
    <property type="term" value="C:plasma membrane"/>
    <property type="evidence" value="ECO:0007669"/>
    <property type="project" value="TreeGrafter"/>
</dbReference>
<dbReference type="OrthoDB" id="2132067at2759"/>
<dbReference type="SUPFAM" id="SSF81321">
    <property type="entry name" value="Family A G protein-coupled receptor-like"/>
    <property type="match status" value="1"/>
</dbReference>
<dbReference type="AlphaFoldDB" id="A0A8S3ZR54"/>
<evidence type="ECO:0000256" key="1">
    <source>
        <dbReference type="ARBA" id="ARBA00004141"/>
    </source>
</evidence>
<evidence type="ECO:0000256" key="6">
    <source>
        <dbReference type="ARBA" id="ARBA00023170"/>
    </source>
</evidence>
<organism evidence="11 12">
    <name type="scientific">Candidula unifasciata</name>
    <dbReference type="NCBI Taxonomy" id="100452"/>
    <lineage>
        <taxon>Eukaryota</taxon>
        <taxon>Metazoa</taxon>
        <taxon>Spiralia</taxon>
        <taxon>Lophotrochozoa</taxon>
        <taxon>Mollusca</taxon>
        <taxon>Gastropoda</taxon>
        <taxon>Heterobranchia</taxon>
        <taxon>Euthyneura</taxon>
        <taxon>Panpulmonata</taxon>
        <taxon>Eupulmonata</taxon>
        <taxon>Stylommatophora</taxon>
        <taxon>Helicina</taxon>
        <taxon>Helicoidea</taxon>
        <taxon>Geomitridae</taxon>
        <taxon>Candidula</taxon>
    </lineage>
</organism>
<evidence type="ECO:0000256" key="7">
    <source>
        <dbReference type="ARBA" id="ARBA00023224"/>
    </source>
</evidence>
<dbReference type="InterPro" id="IPR000276">
    <property type="entry name" value="GPCR_Rhodpsn"/>
</dbReference>
<dbReference type="PANTHER" id="PTHR45695:SF9">
    <property type="entry name" value="LEUCOKININ RECEPTOR"/>
    <property type="match status" value="1"/>
</dbReference>
<keyword evidence="2 9" id="KW-0812">Transmembrane</keyword>
<feature type="compositionally biased region" description="Polar residues" evidence="8">
    <location>
        <begin position="83"/>
        <end position="98"/>
    </location>
</feature>
<dbReference type="Proteomes" id="UP000678393">
    <property type="component" value="Unassembled WGS sequence"/>
</dbReference>
<keyword evidence="12" id="KW-1185">Reference proteome</keyword>
<dbReference type="PROSITE" id="PS50262">
    <property type="entry name" value="G_PROTEIN_RECEP_F1_2"/>
    <property type="match status" value="1"/>
</dbReference>
<feature type="transmembrane region" description="Helical" evidence="9">
    <location>
        <begin position="33"/>
        <end position="61"/>
    </location>
</feature>
<reference evidence="11" key="1">
    <citation type="submission" date="2021-04" db="EMBL/GenBank/DDBJ databases">
        <authorList>
            <consortium name="Molecular Ecology Group"/>
        </authorList>
    </citation>
    <scope>NUCLEOTIDE SEQUENCE</scope>
</reference>
<dbReference type="Gene3D" id="1.20.1070.10">
    <property type="entry name" value="Rhodopsin 7-helix transmembrane proteins"/>
    <property type="match status" value="1"/>
</dbReference>
<evidence type="ECO:0000313" key="11">
    <source>
        <dbReference type="EMBL" id="CAG5131987.1"/>
    </source>
</evidence>
<dbReference type="PRINTS" id="PR00237">
    <property type="entry name" value="GPCRRHODOPSN"/>
</dbReference>
<evidence type="ECO:0000256" key="9">
    <source>
        <dbReference type="SAM" id="Phobius"/>
    </source>
</evidence>
<feature type="non-terminal residue" evidence="11">
    <location>
        <position position="1"/>
    </location>
</feature>
<dbReference type="Pfam" id="PF00001">
    <property type="entry name" value="7tm_1"/>
    <property type="match status" value="1"/>
</dbReference>
<evidence type="ECO:0000256" key="2">
    <source>
        <dbReference type="ARBA" id="ARBA00022692"/>
    </source>
</evidence>